<accession>A0A6N6WAH4</accession>
<reference evidence="2 3" key="1">
    <citation type="journal article" date="2020" name="Int. J. Syst. Evol. Microbiol.">
        <title>Paraburkholderia madseniana sp. nov., a phenolic acid-degrading bacterium isolated from acidic forest soil.</title>
        <authorList>
            <person name="Wilhelm R.C."/>
            <person name="Murphy S.J.L."/>
            <person name="Feriancek N.M."/>
            <person name="Karasz D.C."/>
            <person name="DeRito C.M."/>
            <person name="Newman J.D."/>
            <person name="Buckley D.H."/>
        </authorList>
    </citation>
    <scope>NUCLEOTIDE SEQUENCE [LARGE SCALE GENOMIC DNA]</scope>
    <source>
        <strain evidence="2 3">RP11</strain>
    </source>
</reference>
<comment type="caution">
    <text evidence="2">The sequence shown here is derived from an EMBL/GenBank/DDBJ whole genome shotgun (WGS) entry which is preliminary data.</text>
</comment>
<evidence type="ECO:0000256" key="1">
    <source>
        <dbReference type="SAM" id="SignalP"/>
    </source>
</evidence>
<protein>
    <recommendedName>
        <fullName evidence="4">YncE family protein</fullName>
    </recommendedName>
</protein>
<evidence type="ECO:0000313" key="3">
    <source>
        <dbReference type="Proteomes" id="UP000463700"/>
    </source>
</evidence>
<dbReference type="AlphaFoldDB" id="A0A6N6WAH4"/>
<dbReference type="OrthoDB" id="3078195at2"/>
<gene>
    <name evidence="2" type="ORF">FSO04_22475</name>
</gene>
<sequence length="359" mass="36706">MIQKKLVTLLSLAATLSACGGNSSSTPAATPASIAVPASVTAAQSGYKISVFAKAPGTLLPDDLVQHGSNIFAVAQDSNNNPDGTTVAGTSPQSQVIEYDLNGNVVKTFNVPGHPDGIMEFDSHTVWVSTNEDANPLLIVIDTTANTQTTLAPDVTPAHGGGLDDMKQLNGVVYVSASHPTLGAATVTAPKGVSSVPSAYTVTLNPDNKTFHLTPALMGNAAATNIATNTQVMLNMTDPDSMAIDPAGNVVVDSQADAELVFLKNPGASQSVSVLPLMLSGNAAPVDDTRWAPSGSSFMLVSDNKTQLIYRIDASAGFTAGTAYASGQGTLLQLNTSTGAMTPVYTGMGSPHGMIFVGQ</sequence>
<evidence type="ECO:0000313" key="2">
    <source>
        <dbReference type="EMBL" id="KAE8757665.1"/>
    </source>
</evidence>
<feature type="chain" id="PRO_5026860814" description="YncE family protein" evidence="1">
    <location>
        <begin position="21"/>
        <end position="359"/>
    </location>
</feature>
<organism evidence="2 3">
    <name type="scientific">Paraburkholderia madseniana</name>
    <dbReference type="NCBI Taxonomy" id="2599607"/>
    <lineage>
        <taxon>Bacteria</taxon>
        <taxon>Pseudomonadati</taxon>
        <taxon>Pseudomonadota</taxon>
        <taxon>Betaproteobacteria</taxon>
        <taxon>Burkholderiales</taxon>
        <taxon>Burkholderiaceae</taxon>
        <taxon>Paraburkholderia</taxon>
    </lineage>
</organism>
<proteinExistence type="predicted"/>
<dbReference type="SUPFAM" id="SSF63829">
    <property type="entry name" value="Calcium-dependent phosphotriesterase"/>
    <property type="match status" value="1"/>
</dbReference>
<keyword evidence="1" id="KW-0732">Signal</keyword>
<dbReference type="Proteomes" id="UP000463700">
    <property type="component" value="Unassembled WGS sequence"/>
</dbReference>
<dbReference type="RefSeq" id="WP_154562604.1">
    <property type="nucleotide sequence ID" value="NZ_JAQQFJ010000091.1"/>
</dbReference>
<evidence type="ECO:0008006" key="4">
    <source>
        <dbReference type="Google" id="ProtNLM"/>
    </source>
</evidence>
<name>A0A6N6WAH4_9BURK</name>
<dbReference type="PROSITE" id="PS51257">
    <property type="entry name" value="PROKAR_LIPOPROTEIN"/>
    <property type="match status" value="1"/>
</dbReference>
<feature type="signal peptide" evidence="1">
    <location>
        <begin position="1"/>
        <end position="20"/>
    </location>
</feature>
<dbReference type="EMBL" id="VOSW01000043">
    <property type="protein sequence ID" value="KAE8757665.1"/>
    <property type="molecule type" value="Genomic_DNA"/>
</dbReference>